<organism evidence="5 6">
    <name type="scientific">Rheinheimera riviphila</name>
    <dbReference type="NCBI Taxonomy" id="1834037"/>
    <lineage>
        <taxon>Bacteria</taxon>
        <taxon>Pseudomonadati</taxon>
        <taxon>Pseudomonadota</taxon>
        <taxon>Gammaproteobacteria</taxon>
        <taxon>Chromatiales</taxon>
        <taxon>Chromatiaceae</taxon>
        <taxon>Rheinheimera</taxon>
    </lineage>
</organism>
<dbReference type="PANTHER" id="PTHR13693">
    <property type="entry name" value="CLASS II AMINOTRANSFERASE/8-AMINO-7-OXONONANOATE SYNTHASE"/>
    <property type="match status" value="1"/>
</dbReference>
<dbReference type="PANTHER" id="PTHR13693:SF100">
    <property type="entry name" value="8-AMINO-7-OXONONANOATE SYNTHASE"/>
    <property type="match status" value="1"/>
</dbReference>
<evidence type="ECO:0000256" key="1">
    <source>
        <dbReference type="ARBA" id="ARBA00001933"/>
    </source>
</evidence>
<dbReference type="Gene3D" id="3.40.640.10">
    <property type="entry name" value="Type I PLP-dependent aspartate aminotransferase-like (Major domain)"/>
    <property type="match status" value="1"/>
</dbReference>
<evidence type="ECO:0000256" key="2">
    <source>
        <dbReference type="ARBA" id="ARBA00022679"/>
    </source>
</evidence>
<dbReference type="GO" id="GO:0030170">
    <property type="term" value="F:pyridoxal phosphate binding"/>
    <property type="evidence" value="ECO:0007669"/>
    <property type="project" value="InterPro"/>
</dbReference>
<gene>
    <name evidence="5" type="ORF">EOE67_04195</name>
</gene>
<dbReference type="InterPro" id="IPR050087">
    <property type="entry name" value="AON_synthase_class-II"/>
</dbReference>
<reference evidence="5 6" key="1">
    <citation type="submission" date="2019-01" db="EMBL/GenBank/DDBJ databases">
        <authorList>
            <person name="Chen W.-M."/>
        </authorList>
    </citation>
    <scope>NUCLEOTIDE SEQUENCE [LARGE SCALE GENOMIC DNA]</scope>
    <source>
        <strain evidence="5 6">KYPC3</strain>
    </source>
</reference>
<dbReference type="InterPro" id="IPR004839">
    <property type="entry name" value="Aminotransferase_I/II_large"/>
</dbReference>
<dbReference type="Gene3D" id="3.90.1150.10">
    <property type="entry name" value="Aspartate Aminotransferase, domain 1"/>
    <property type="match status" value="1"/>
</dbReference>
<dbReference type="Proteomes" id="UP000283077">
    <property type="component" value="Unassembled WGS sequence"/>
</dbReference>
<name>A0A437R1V0_9GAMM</name>
<evidence type="ECO:0000313" key="5">
    <source>
        <dbReference type="EMBL" id="RVU40786.1"/>
    </source>
</evidence>
<dbReference type="RefSeq" id="WP_127697798.1">
    <property type="nucleotide sequence ID" value="NZ_SACS01000003.1"/>
</dbReference>
<dbReference type="InterPro" id="IPR015421">
    <property type="entry name" value="PyrdxlP-dep_Trfase_major"/>
</dbReference>
<accession>A0A437R1V0</accession>
<dbReference type="InterPro" id="IPR015424">
    <property type="entry name" value="PyrdxlP-dep_Trfase"/>
</dbReference>
<dbReference type="SUPFAM" id="SSF53383">
    <property type="entry name" value="PLP-dependent transferases"/>
    <property type="match status" value="1"/>
</dbReference>
<evidence type="ECO:0000259" key="4">
    <source>
        <dbReference type="Pfam" id="PF00155"/>
    </source>
</evidence>
<keyword evidence="3" id="KW-0663">Pyridoxal phosphate</keyword>
<evidence type="ECO:0000313" key="6">
    <source>
        <dbReference type="Proteomes" id="UP000283077"/>
    </source>
</evidence>
<keyword evidence="2" id="KW-0808">Transferase</keyword>
<proteinExistence type="predicted"/>
<dbReference type="GO" id="GO:0008710">
    <property type="term" value="F:8-amino-7-oxononanoate synthase activity"/>
    <property type="evidence" value="ECO:0007669"/>
    <property type="project" value="TreeGrafter"/>
</dbReference>
<dbReference type="AlphaFoldDB" id="A0A437R1V0"/>
<protein>
    <submittedName>
        <fullName evidence="5">8-amino-7-oxononanoate synthase</fullName>
    </submittedName>
</protein>
<dbReference type="EMBL" id="SACS01000003">
    <property type="protein sequence ID" value="RVU40786.1"/>
    <property type="molecule type" value="Genomic_DNA"/>
</dbReference>
<comment type="cofactor">
    <cofactor evidence="1">
        <name>pyridoxal 5'-phosphate</name>
        <dbReference type="ChEBI" id="CHEBI:597326"/>
    </cofactor>
</comment>
<keyword evidence="6" id="KW-1185">Reference proteome</keyword>
<evidence type="ECO:0000256" key="3">
    <source>
        <dbReference type="ARBA" id="ARBA00022898"/>
    </source>
</evidence>
<dbReference type="OrthoDB" id="9807157at2"/>
<dbReference type="InterPro" id="IPR015422">
    <property type="entry name" value="PyrdxlP-dep_Trfase_small"/>
</dbReference>
<comment type="caution">
    <text evidence="5">The sequence shown here is derived from an EMBL/GenBank/DDBJ whole genome shotgun (WGS) entry which is preliminary data.</text>
</comment>
<sequence>MRAEQMQALLAQRQQAGLLRQLKVLDAVKGSSLSFQGKLFLNFSGNDYLGLSADPAVVAALQQGASDFGVGSTGSPLISGQQKPHQALCDEICDWLNVEAVLLFSSGFAANQAMLLGLCGEDELLLLDKLSHASMIDAALQLPGGYKRFLHNDVVSLQKLLQSQHEAPAVIATEGVFSMDGDSPDLPTLLKLSQQYQAPLLLDDAHGIGVQGAEGAGSLVQAGLATQDAQCLMANFGKALGGQGGFLATTQLVADYLAQSARHFIYSTALSPAMAVAMTQSIRLCRINAWRRERLAENIQYCQELARQYDLPLLPSHSAIQPLLIGDSNKAMVVSEQLRAQGIWLSAIRPPTVPQQQARLRITLTALHQKADLALLFQSLRALL</sequence>
<feature type="domain" description="Aminotransferase class I/classII large" evidence="4">
    <location>
        <begin position="41"/>
        <end position="378"/>
    </location>
</feature>
<dbReference type="GO" id="GO:0009102">
    <property type="term" value="P:biotin biosynthetic process"/>
    <property type="evidence" value="ECO:0007669"/>
    <property type="project" value="TreeGrafter"/>
</dbReference>
<dbReference type="Pfam" id="PF00155">
    <property type="entry name" value="Aminotran_1_2"/>
    <property type="match status" value="1"/>
</dbReference>